<comment type="catalytic activity">
    <reaction evidence="16">
        <text>an archaeal dolichyl phosphooligosaccharide + [protein]-L-asparagine = an archaeal dolichyl phosphate + a glycoprotein with the oligosaccharide chain attached by N-beta-D-glycosyl linkage to a protein L-asparagine.</text>
        <dbReference type="EC" id="2.4.99.21"/>
    </reaction>
</comment>
<dbReference type="GO" id="GO:0004576">
    <property type="term" value="F:oligosaccharyl transferase activity"/>
    <property type="evidence" value="ECO:0007669"/>
    <property type="project" value="InterPro"/>
</dbReference>
<keyword evidence="8 22" id="KW-0808">Transferase</keyword>
<evidence type="ECO:0000256" key="13">
    <source>
        <dbReference type="ARBA" id="ARBA00023136"/>
    </source>
</evidence>
<evidence type="ECO:0000313" key="23">
    <source>
        <dbReference type="Proteomes" id="UP000509750"/>
    </source>
</evidence>
<feature type="compositionally biased region" description="Low complexity" evidence="17">
    <location>
        <begin position="1047"/>
        <end position="1062"/>
    </location>
</feature>
<evidence type="ECO:0000256" key="1">
    <source>
        <dbReference type="ARBA" id="ARBA00001936"/>
    </source>
</evidence>
<dbReference type="Gene3D" id="2.60.40.3390">
    <property type="match status" value="1"/>
</dbReference>
<keyword evidence="9 18" id="KW-0812">Transmembrane</keyword>
<dbReference type="GeneID" id="56027255"/>
<dbReference type="NCBIfam" id="TIGR04154">
    <property type="entry name" value="archaeo_STT3"/>
    <property type="match status" value="1"/>
</dbReference>
<evidence type="ECO:0000313" key="22">
    <source>
        <dbReference type="EMBL" id="QLG26098.1"/>
    </source>
</evidence>
<feature type="transmembrane region" description="Helical" evidence="18">
    <location>
        <begin position="566"/>
        <end position="587"/>
    </location>
</feature>
<dbReference type="Pfam" id="PF22627">
    <property type="entry name" value="AglB_core-like"/>
    <property type="match status" value="1"/>
</dbReference>
<keyword evidence="10" id="KW-0479">Metal-binding</keyword>
<reference evidence="22 23" key="1">
    <citation type="submission" date="2020-07" db="EMBL/GenBank/DDBJ databases">
        <title>Gai3-2, isolated from salt lake.</title>
        <authorList>
            <person name="Cui H."/>
            <person name="Shi X."/>
        </authorList>
    </citation>
    <scope>NUCLEOTIDE SEQUENCE [LARGE SCALE GENOMIC DNA]</scope>
    <source>
        <strain evidence="22 23">Gai3-2</strain>
    </source>
</reference>
<dbReference type="OrthoDB" id="82393at2157"/>
<dbReference type="Proteomes" id="UP000509750">
    <property type="component" value="Chromosome"/>
</dbReference>
<evidence type="ECO:0000256" key="17">
    <source>
        <dbReference type="SAM" id="MobiDB-lite"/>
    </source>
</evidence>
<accession>A0A7D5KW52</accession>
<feature type="region of interest" description="Disordered" evidence="17">
    <location>
        <begin position="1044"/>
        <end position="1121"/>
    </location>
</feature>
<dbReference type="Gene3D" id="3.40.50.12610">
    <property type="match status" value="1"/>
</dbReference>
<evidence type="ECO:0000256" key="3">
    <source>
        <dbReference type="ARBA" id="ARBA00004651"/>
    </source>
</evidence>
<dbReference type="AlphaFoldDB" id="A0A7D5KW52"/>
<evidence type="ECO:0000256" key="10">
    <source>
        <dbReference type="ARBA" id="ARBA00022723"/>
    </source>
</evidence>
<dbReference type="UniPathway" id="UPA00378"/>
<protein>
    <recommendedName>
        <fullName evidence="6">dolichyl-phosphooligosaccharide-protein glycotransferase</fullName>
        <ecNumber evidence="6">2.4.99.21</ecNumber>
    </recommendedName>
    <alternativeName>
        <fullName evidence="15">Oligosaccharyl transferase</fullName>
    </alternativeName>
</protein>
<evidence type="ECO:0000256" key="2">
    <source>
        <dbReference type="ARBA" id="ARBA00001946"/>
    </source>
</evidence>
<keyword evidence="12 18" id="KW-1133">Transmembrane helix</keyword>
<feature type="transmembrane region" description="Helical" evidence="18">
    <location>
        <begin position="419"/>
        <end position="438"/>
    </location>
</feature>
<dbReference type="EC" id="2.4.99.21" evidence="6"/>
<proteinExistence type="inferred from homology"/>
<dbReference type="InterPro" id="IPR041154">
    <property type="entry name" value="AglB_P1"/>
</dbReference>
<dbReference type="PANTHER" id="PTHR13872:SF1">
    <property type="entry name" value="DOLICHYL-DIPHOSPHOOLIGOSACCHARIDE--PROTEIN GLYCOSYLTRANSFERASE SUBUNIT STT3B"/>
    <property type="match status" value="1"/>
</dbReference>
<evidence type="ECO:0000256" key="14">
    <source>
        <dbReference type="ARBA" id="ARBA00023211"/>
    </source>
</evidence>
<evidence type="ECO:0000259" key="20">
    <source>
        <dbReference type="Pfam" id="PF18079"/>
    </source>
</evidence>
<dbReference type="GO" id="GO:0005886">
    <property type="term" value="C:plasma membrane"/>
    <property type="evidence" value="ECO:0007669"/>
    <property type="project" value="UniProtKB-SubCell"/>
</dbReference>
<evidence type="ECO:0000256" key="18">
    <source>
        <dbReference type="SAM" id="Phobius"/>
    </source>
</evidence>
<evidence type="ECO:0000256" key="8">
    <source>
        <dbReference type="ARBA" id="ARBA00022679"/>
    </source>
</evidence>
<feature type="transmembrane region" description="Helical" evidence="18">
    <location>
        <begin position="257"/>
        <end position="276"/>
    </location>
</feature>
<gene>
    <name evidence="22" type="ORF">HUG10_00440</name>
</gene>
<feature type="transmembrane region" description="Helical" evidence="18">
    <location>
        <begin position="164"/>
        <end position="185"/>
    </location>
</feature>
<feature type="transmembrane region" description="Helical" evidence="18">
    <location>
        <begin position="347"/>
        <end position="372"/>
    </location>
</feature>
<comment type="cofactor">
    <cofactor evidence="2">
        <name>Mg(2+)</name>
        <dbReference type="ChEBI" id="CHEBI:18420"/>
    </cofactor>
</comment>
<dbReference type="InterPro" id="IPR054479">
    <property type="entry name" value="AglB-like_core"/>
</dbReference>
<feature type="domain" description="AglB-like core" evidence="21">
    <location>
        <begin position="616"/>
        <end position="730"/>
    </location>
</feature>
<evidence type="ECO:0000256" key="9">
    <source>
        <dbReference type="ARBA" id="ARBA00022692"/>
    </source>
</evidence>
<evidence type="ECO:0000259" key="21">
    <source>
        <dbReference type="Pfam" id="PF22627"/>
    </source>
</evidence>
<feature type="transmembrane region" description="Helical" evidence="18">
    <location>
        <begin position="197"/>
        <end position="213"/>
    </location>
</feature>
<feature type="transmembrane region" description="Helical" evidence="18">
    <location>
        <begin position="507"/>
        <end position="522"/>
    </location>
</feature>
<dbReference type="InterPro" id="IPR048307">
    <property type="entry name" value="STT3_N"/>
</dbReference>
<feature type="domain" description="Archaeal glycosylation protein B peripheral" evidence="20">
    <location>
        <begin position="922"/>
        <end position="1028"/>
    </location>
</feature>
<dbReference type="Pfam" id="PF02516">
    <property type="entry name" value="STT3"/>
    <property type="match status" value="1"/>
</dbReference>
<name>A0A7D5KW52_9EURY</name>
<dbReference type="KEGG" id="halg:HUG10_00440"/>
<evidence type="ECO:0000256" key="7">
    <source>
        <dbReference type="ARBA" id="ARBA00022676"/>
    </source>
</evidence>
<dbReference type="RefSeq" id="WP_179167673.1">
    <property type="nucleotide sequence ID" value="NZ_CP058529.1"/>
</dbReference>
<feature type="transmembrane region" description="Helical" evidence="18">
    <location>
        <begin position="133"/>
        <end position="157"/>
    </location>
</feature>
<keyword evidence="11" id="KW-0460">Magnesium</keyword>
<evidence type="ECO:0000256" key="6">
    <source>
        <dbReference type="ARBA" id="ARBA00012602"/>
    </source>
</evidence>
<dbReference type="GO" id="GO:0046872">
    <property type="term" value="F:metal ion binding"/>
    <property type="evidence" value="ECO:0007669"/>
    <property type="project" value="UniProtKB-KW"/>
</dbReference>
<dbReference type="InterPro" id="IPR003674">
    <property type="entry name" value="Oligo_trans_STT3"/>
</dbReference>
<feature type="transmembrane region" description="Helical" evidence="18">
    <location>
        <begin position="482"/>
        <end position="500"/>
    </location>
</feature>
<comment type="similarity">
    <text evidence="5">Belongs to the STT3 family.</text>
</comment>
<evidence type="ECO:0000256" key="16">
    <source>
        <dbReference type="ARBA" id="ARBA00034066"/>
    </source>
</evidence>
<evidence type="ECO:0000256" key="15">
    <source>
        <dbReference type="ARBA" id="ARBA00030679"/>
    </source>
</evidence>
<evidence type="ECO:0000256" key="5">
    <source>
        <dbReference type="ARBA" id="ARBA00010810"/>
    </source>
</evidence>
<evidence type="ECO:0000259" key="19">
    <source>
        <dbReference type="Pfam" id="PF02516"/>
    </source>
</evidence>
<comment type="subcellular location">
    <subcellularLocation>
        <location evidence="3">Cell membrane</location>
        <topology evidence="3">Multi-pass membrane protein</topology>
    </subcellularLocation>
</comment>
<feature type="compositionally biased region" description="Polar residues" evidence="17">
    <location>
        <begin position="1063"/>
        <end position="1095"/>
    </location>
</feature>
<feature type="domain" description="Oligosaccharyl transferase STT3 N-terminal" evidence="19">
    <location>
        <begin position="45"/>
        <end position="342"/>
    </location>
</feature>
<evidence type="ECO:0000256" key="12">
    <source>
        <dbReference type="ARBA" id="ARBA00022989"/>
    </source>
</evidence>
<sequence>MSNGSDSDASATGSPSVPGLEYDFEGKSVLDILRDLYHVPVLLAVFATMLWIRLQSYDRFTQGGEIYFSGNDAWYHLRETIYAVQHWPFTMPFDPWTNFPTGTASGGQFGSLFDQLVALAALILGLGDPSSELIARTLLVSPAVFGALTVIPAYLIGKRLGGRIGGLFASVVLLLLPGTFLRRTLVGFADHNGAEPFFQGLAVVAIMVALAVAQRDRPIWELVESRDWDALREPAKWSALAGVAMGLYLWVWPPGILLVGVFAVYVTLQSVSDYVGGRSPDHVAFVAIVSMATTLLFAVISFDEASFSPSSISLLHLSFIPTVAVGAAGLAWLARQFDAREFSDDRLTAFGFPVAVSALGAVAILAVVLIPVEPFSTISNNLLRFVGFSAGAASRTIGEAQPFLSSGLSRYYSDTGVVLAEYGFAFVTALLAAVWMLAKPLWQRGEDDDYLLLGGATLLVLFMFVGRGLYNDFAGALGVNPQLLGLAIVGALVFAAVIRVRYDAEHLFAFVWVAFITAAAFTQVRFNYYLAVGVAAFNAYFIAEFLRAIDVDLSRESVPDVETYQLIAVALAVMVVLVPVLMLPLSLGNSGSASIDRTSTAWQTGNSTGPGSVVVWDQSLEWMQNNTPREGTLGGANNGEQLDYYGKYDRPQDGDFDYPDGSYGVQSWWDYGHYITVQGERIPNANPFQQGATEAANYLLAPNESQAEAVLERNSEDDATTRYVMVDWEMVTETSKLSAPAVFYDEGNLSANDLYSRDTPVLRETQRGYGVAFYDHPQRYYDSQMVRLYKYHGSRAEPTVNTGFGEAVIVFDYDPVPQAPDYKAVPQGENATAIRTFPNMTAAEQFVEEDGTAQIGGVGDYPREPVPALQHYRLVDASETSAYASQQYQQSVLRESQSLGLRPGLLQKTSPNWVKTFERVPGATVEGSGADPNETVTATVQMKMAPGENASTFTYEQQTTADENGNFEFALPYSTTGYDEYGPENGYTDVGVRADGPYSVTGEVTSNDSAYLLRDQATLNVSEGDVNGAEDGTASVTLQEEVLQEPGGANESNGNETSGNETAGNETAGNQTAGNETLGNGTASNETGGNESASIAASGPPTHSGASAPAVRAGVRTAARP</sequence>
<dbReference type="PANTHER" id="PTHR13872">
    <property type="entry name" value="DOLICHYL-DIPHOSPHOOLIGOSACCHARIDE--PROTEIN GLYCOSYLTRANSFERASE SUBUNIT"/>
    <property type="match status" value="1"/>
</dbReference>
<feature type="transmembrane region" description="Helical" evidence="18">
    <location>
        <begin position="283"/>
        <end position="302"/>
    </location>
</feature>
<dbReference type="Pfam" id="PF18079">
    <property type="entry name" value="AglB_L1"/>
    <property type="match status" value="1"/>
</dbReference>
<feature type="transmembrane region" description="Helical" evidence="18">
    <location>
        <begin position="314"/>
        <end position="335"/>
    </location>
</feature>
<keyword evidence="23" id="KW-1185">Reference proteome</keyword>
<dbReference type="InterPro" id="IPR026410">
    <property type="entry name" value="OlisacTrfase_arch"/>
</dbReference>
<dbReference type="EMBL" id="CP058529">
    <property type="protein sequence ID" value="QLG26098.1"/>
    <property type="molecule type" value="Genomic_DNA"/>
</dbReference>
<evidence type="ECO:0000256" key="11">
    <source>
        <dbReference type="ARBA" id="ARBA00022842"/>
    </source>
</evidence>
<comment type="cofactor">
    <cofactor evidence="1">
        <name>Mn(2+)</name>
        <dbReference type="ChEBI" id="CHEBI:29035"/>
    </cofactor>
</comment>
<keyword evidence="14" id="KW-0464">Manganese</keyword>
<feature type="transmembrane region" description="Helical" evidence="18">
    <location>
        <begin position="450"/>
        <end position="470"/>
    </location>
</feature>
<keyword evidence="13 18" id="KW-0472">Membrane</keyword>
<evidence type="ECO:0000256" key="4">
    <source>
        <dbReference type="ARBA" id="ARBA00004922"/>
    </source>
</evidence>
<feature type="transmembrane region" description="Helical" evidence="18">
    <location>
        <begin position="36"/>
        <end position="54"/>
    </location>
</feature>
<organism evidence="22 23">
    <name type="scientific">Halorarum halophilum</name>
    <dbReference type="NCBI Taxonomy" id="2743090"/>
    <lineage>
        <taxon>Archaea</taxon>
        <taxon>Methanobacteriati</taxon>
        <taxon>Methanobacteriota</taxon>
        <taxon>Stenosarchaea group</taxon>
        <taxon>Halobacteria</taxon>
        <taxon>Halobacteriales</taxon>
        <taxon>Haloferacaceae</taxon>
        <taxon>Halorarum</taxon>
    </lineage>
</organism>
<comment type="pathway">
    <text evidence="4">Protein modification; protein glycosylation.</text>
</comment>
<keyword evidence="7" id="KW-0328">Glycosyltransferase</keyword>